<dbReference type="EMBL" id="CM003536">
    <property type="protein sequence ID" value="RCV44556.1"/>
    <property type="molecule type" value="Genomic_DNA"/>
</dbReference>
<protein>
    <submittedName>
        <fullName evidence="2">Uncharacterized protein</fullName>
    </submittedName>
</protein>
<organism evidence="2">
    <name type="scientific">Setaria italica</name>
    <name type="common">Foxtail millet</name>
    <name type="synonym">Panicum italicum</name>
    <dbReference type="NCBI Taxonomy" id="4555"/>
    <lineage>
        <taxon>Eukaryota</taxon>
        <taxon>Viridiplantae</taxon>
        <taxon>Streptophyta</taxon>
        <taxon>Embryophyta</taxon>
        <taxon>Tracheophyta</taxon>
        <taxon>Spermatophyta</taxon>
        <taxon>Magnoliopsida</taxon>
        <taxon>Liliopsida</taxon>
        <taxon>Poales</taxon>
        <taxon>Poaceae</taxon>
        <taxon>PACMAD clade</taxon>
        <taxon>Panicoideae</taxon>
        <taxon>Panicodae</taxon>
        <taxon>Paniceae</taxon>
        <taxon>Cenchrinae</taxon>
        <taxon>Setaria</taxon>
    </lineage>
</organism>
<feature type="compositionally biased region" description="Pro residues" evidence="1">
    <location>
        <begin position="11"/>
        <end position="21"/>
    </location>
</feature>
<reference evidence="2" key="2">
    <citation type="submission" date="2015-07" db="EMBL/GenBank/DDBJ databases">
        <authorList>
            <person name="Noorani M."/>
        </authorList>
    </citation>
    <scope>NUCLEOTIDE SEQUENCE</scope>
    <source>
        <strain evidence="2">Yugu1</strain>
    </source>
</reference>
<feature type="region of interest" description="Disordered" evidence="1">
    <location>
        <begin position="1"/>
        <end position="21"/>
    </location>
</feature>
<evidence type="ECO:0000256" key="1">
    <source>
        <dbReference type="SAM" id="MobiDB-lite"/>
    </source>
</evidence>
<name>A0A368SQ55_SETIT</name>
<accession>A0A368SQ55</accession>
<proteinExistence type="predicted"/>
<evidence type="ECO:0000313" key="2">
    <source>
        <dbReference type="EMBL" id="RCV44556.1"/>
    </source>
</evidence>
<dbReference type="AlphaFoldDB" id="A0A368SQ55"/>
<reference evidence="2" key="1">
    <citation type="journal article" date="2012" name="Nat. Biotechnol.">
        <title>Reference genome sequence of the model plant Setaria.</title>
        <authorList>
            <person name="Bennetzen J.L."/>
            <person name="Schmutz J."/>
            <person name="Wang H."/>
            <person name="Percifield R."/>
            <person name="Hawkins J."/>
            <person name="Pontaroli A.C."/>
            <person name="Estep M."/>
            <person name="Feng L."/>
            <person name="Vaughn J.N."/>
            <person name="Grimwood J."/>
            <person name="Jenkins J."/>
            <person name="Barry K."/>
            <person name="Lindquist E."/>
            <person name="Hellsten U."/>
            <person name="Deshpande S."/>
            <person name="Wang X."/>
            <person name="Wu X."/>
            <person name="Mitros T."/>
            <person name="Triplett J."/>
            <person name="Yang X."/>
            <person name="Ye C.Y."/>
            <person name="Mauro-Herrera M."/>
            <person name="Wang L."/>
            <person name="Li P."/>
            <person name="Sharma M."/>
            <person name="Sharma R."/>
            <person name="Ronald P.C."/>
            <person name="Panaud O."/>
            <person name="Kellogg E.A."/>
            <person name="Brutnell T.P."/>
            <person name="Doust A.N."/>
            <person name="Tuskan G.A."/>
            <person name="Rokhsar D."/>
            <person name="Devos K.M."/>
        </authorList>
    </citation>
    <scope>NUCLEOTIDE SEQUENCE [LARGE SCALE GENOMIC DNA]</scope>
    <source>
        <strain evidence="2">Yugu1</strain>
    </source>
</reference>
<gene>
    <name evidence="2" type="ORF">SETIT_9G383700v2</name>
</gene>
<sequence length="60" mass="6680">MFSSNHQASPASPPRYSSPPLPNLYIAAIDCQRRNRQRSVKLQPPKIRKVVTSCDGEDGL</sequence>